<dbReference type="AlphaFoldDB" id="M2AXR5"/>
<comment type="caution">
    <text evidence="1">The sequence shown here is derived from an EMBL/GenBank/DDBJ whole genome shotgun (WGS) entry which is preliminary data.</text>
</comment>
<accession>M2AXR5</accession>
<organism evidence="1">
    <name type="scientific">Treponema denticola H1-T</name>
    <dbReference type="NCBI Taxonomy" id="999431"/>
    <lineage>
        <taxon>Bacteria</taxon>
        <taxon>Pseudomonadati</taxon>
        <taxon>Spirochaetota</taxon>
        <taxon>Spirochaetia</taxon>
        <taxon>Spirochaetales</taxon>
        <taxon>Treponemataceae</taxon>
        <taxon>Treponema</taxon>
    </lineage>
</organism>
<gene>
    <name evidence="1" type="ORF">HMPREF9725_02576</name>
</gene>
<dbReference type="PATRIC" id="fig|999431.4.peg.2669"/>
<dbReference type="RefSeq" id="WP_002689757.1">
    <property type="nucleotide sequence ID" value="NZ_CM001794.1"/>
</dbReference>
<name>M2AXR5_TREDN</name>
<reference evidence="1" key="1">
    <citation type="submission" date="2012-01" db="EMBL/GenBank/DDBJ databases">
        <title>The Genome Sequence of Treponema denticola H1-T.</title>
        <authorList>
            <consortium name="The Broad Institute Genome Sequencing Platform"/>
            <person name="Earl A."/>
            <person name="Ward D."/>
            <person name="Feldgarden M."/>
            <person name="Gevers D."/>
            <person name="Blanton J.M."/>
            <person name="Fenno C.J."/>
            <person name="Baranova O.V."/>
            <person name="Mathney J."/>
            <person name="Dewhirst F.E."/>
            <person name="Izard J."/>
            <person name="Young S.K."/>
            <person name="Zeng Q."/>
            <person name="Gargeya S."/>
            <person name="Fitzgerald M."/>
            <person name="Haas B."/>
            <person name="Abouelleil A."/>
            <person name="Alvarado L."/>
            <person name="Arachchi H.M."/>
            <person name="Berlin A."/>
            <person name="Chapman S.B."/>
            <person name="Gearin G."/>
            <person name="Goldberg J."/>
            <person name="Griggs A."/>
            <person name="Gujja S."/>
            <person name="Hansen M."/>
            <person name="Heiman D."/>
            <person name="Howarth C."/>
            <person name="Larimer J."/>
            <person name="Lui A."/>
            <person name="MacDonald P.J.P."/>
            <person name="McCowen C."/>
            <person name="Montmayeur A."/>
            <person name="Murphy C."/>
            <person name="Neiman D."/>
            <person name="Pearson M."/>
            <person name="Priest M."/>
            <person name="Roberts A."/>
            <person name="Saif S."/>
            <person name="Shea T."/>
            <person name="Sisk P."/>
            <person name="Stolte C."/>
            <person name="Sykes S."/>
            <person name="Wortman J."/>
            <person name="Nusbaum C."/>
            <person name="Birren B."/>
        </authorList>
    </citation>
    <scope>NUCLEOTIDE SEQUENCE [LARGE SCALE GENOMIC DNA]</scope>
    <source>
        <strain evidence="1">H1-T</strain>
    </source>
</reference>
<protein>
    <submittedName>
        <fullName evidence="1">Uncharacterized protein</fullName>
    </submittedName>
</protein>
<sequence length="154" mass="17548">MEFDKNRVYTAVNADELKIGSRCIFADTVKALRKEVETGDPVDVVLIFTRLYESDEDCGDIQFSDGFYAYKYAYLIELPAETKYKPFESAEKAMEAIKKHGGWIKKKSNGYQYIVIAKSPPSLRLSDGWFTLEAIFYDYVFADDGSPCGELVEE</sequence>
<dbReference type="EMBL" id="AGDW01000025">
    <property type="protein sequence ID" value="EMB28146.1"/>
    <property type="molecule type" value="Genomic_DNA"/>
</dbReference>
<dbReference type="Proteomes" id="UP000011708">
    <property type="component" value="Chromosome"/>
</dbReference>
<dbReference type="HOGENOM" id="CLU_133860_0_0_12"/>
<proteinExistence type="predicted"/>
<evidence type="ECO:0000313" key="1">
    <source>
        <dbReference type="EMBL" id="EMB28146.1"/>
    </source>
</evidence>